<keyword evidence="5" id="KW-0410">Iron transport</keyword>
<evidence type="ECO:0000256" key="2">
    <source>
        <dbReference type="ARBA" id="ARBA00008034"/>
    </source>
</evidence>
<dbReference type="SMART" id="SM00529">
    <property type="entry name" value="HTH_DTXR"/>
    <property type="match status" value="1"/>
</dbReference>
<protein>
    <submittedName>
        <fullName evidence="13">Manganese transport system membrane protein MntC</fullName>
    </submittedName>
</protein>
<dbReference type="GO" id="GO:0043190">
    <property type="term" value="C:ATP-binding cassette (ABC) transporter complex"/>
    <property type="evidence" value="ECO:0007669"/>
    <property type="project" value="InterPro"/>
</dbReference>
<evidence type="ECO:0000256" key="9">
    <source>
        <dbReference type="RuleBase" id="RU003943"/>
    </source>
</evidence>
<dbReference type="PANTHER" id="PTHR30477:SF3">
    <property type="entry name" value="METAL TRANSPORT SYSTEM MEMBRANE PROTEIN CT_069-RELATED"/>
    <property type="match status" value="1"/>
</dbReference>
<keyword evidence="7 11" id="KW-1133">Transmembrane helix</keyword>
<dbReference type="AlphaFoldDB" id="A0A6F8PWM1"/>
<dbReference type="EMBL" id="AP021889">
    <property type="protein sequence ID" value="BBP46404.1"/>
    <property type="molecule type" value="Genomic_DNA"/>
</dbReference>
<dbReference type="GO" id="GO:0055085">
    <property type="term" value="P:transmembrane transport"/>
    <property type="evidence" value="ECO:0007669"/>
    <property type="project" value="InterPro"/>
</dbReference>
<dbReference type="GO" id="GO:0071281">
    <property type="term" value="P:cellular response to iron ion"/>
    <property type="evidence" value="ECO:0007669"/>
    <property type="project" value="UniProtKB-ARBA"/>
</dbReference>
<feature type="transmembrane region" description="Helical" evidence="11">
    <location>
        <begin position="248"/>
        <end position="270"/>
    </location>
</feature>
<dbReference type="GO" id="GO:0046914">
    <property type="term" value="F:transition metal ion binding"/>
    <property type="evidence" value="ECO:0007669"/>
    <property type="project" value="InterPro"/>
</dbReference>
<dbReference type="Gene3D" id="1.10.3470.10">
    <property type="entry name" value="ABC transporter involved in vitamin B12 uptake, BtuC"/>
    <property type="match status" value="1"/>
</dbReference>
<dbReference type="FunFam" id="1.10.3470.10:FF:000003">
    <property type="entry name" value="Iron ABC transporter permease SitD"/>
    <property type="match status" value="1"/>
</dbReference>
<evidence type="ECO:0000256" key="1">
    <source>
        <dbReference type="ARBA" id="ARBA00004651"/>
    </source>
</evidence>
<organism evidence="13 14">
    <name type="scientific">Thiosulfatimonas sediminis</name>
    <dbReference type="NCBI Taxonomy" id="2675054"/>
    <lineage>
        <taxon>Bacteria</taxon>
        <taxon>Pseudomonadati</taxon>
        <taxon>Pseudomonadota</taxon>
        <taxon>Gammaproteobacteria</taxon>
        <taxon>Thiotrichales</taxon>
        <taxon>Piscirickettsiaceae</taxon>
        <taxon>Thiosulfatimonas</taxon>
    </lineage>
</organism>
<dbReference type="SUPFAM" id="SSF47979">
    <property type="entry name" value="Iron-dependent repressor protein, dimerization domain"/>
    <property type="match status" value="1"/>
</dbReference>
<dbReference type="SUPFAM" id="SSF81345">
    <property type="entry name" value="ABC transporter involved in vitamin B12 uptake, BtuC"/>
    <property type="match status" value="1"/>
</dbReference>
<accession>A0A6F8PWM1</accession>
<evidence type="ECO:0000256" key="8">
    <source>
        <dbReference type="ARBA" id="ARBA00023136"/>
    </source>
</evidence>
<dbReference type="InterPro" id="IPR036388">
    <property type="entry name" value="WH-like_DNA-bd_sf"/>
</dbReference>
<evidence type="ECO:0000256" key="11">
    <source>
        <dbReference type="SAM" id="Phobius"/>
    </source>
</evidence>
<feature type="transmembrane region" description="Helical" evidence="11">
    <location>
        <begin position="162"/>
        <end position="180"/>
    </location>
</feature>
<evidence type="ECO:0000256" key="4">
    <source>
        <dbReference type="ARBA" id="ARBA00022475"/>
    </source>
</evidence>
<feature type="domain" description="Iron dependent repressor metal binding and dimerisation" evidence="12">
    <location>
        <begin position="376"/>
        <end position="443"/>
    </location>
</feature>
<dbReference type="InterPro" id="IPR036421">
    <property type="entry name" value="Fe_dep_repressor_sf"/>
</dbReference>
<dbReference type="Pfam" id="PF02742">
    <property type="entry name" value="Fe_dep_repr_C"/>
    <property type="match status" value="1"/>
</dbReference>
<dbReference type="PANTHER" id="PTHR30477">
    <property type="entry name" value="ABC-TRANSPORTER METAL-BINDING PROTEIN"/>
    <property type="match status" value="1"/>
</dbReference>
<dbReference type="Proteomes" id="UP000501726">
    <property type="component" value="Chromosome"/>
</dbReference>
<feature type="transmembrane region" description="Helical" evidence="11">
    <location>
        <begin position="276"/>
        <end position="294"/>
    </location>
</feature>
<keyword evidence="4" id="KW-1003">Cell membrane</keyword>
<proteinExistence type="inferred from homology"/>
<gene>
    <name evidence="13" type="primary">mntC</name>
    <name evidence="13" type="ORF">THMIRHAS_17770</name>
</gene>
<keyword evidence="5" id="KW-0408">Iron</keyword>
<dbReference type="GO" id="GO:0003700">
    <property type="term" value="F:DNA-binding transcription factor activity"/>
    <property type="evidence" value="ECO:0007669"/>
    <property type="project" value="InterPro"/>
</dbReference>
<keyword evidence="6 9" id="KW-0812">Transmembrane</keyword>
<name>A0A6F8PWM1_9GAMM</name>
<dbReference type="GO" id="GO:0010043">
    <property type="term" value="P:response to zinc ion"/>
    <property type="evidence" value="ECO:0007669"/>
    <property type="project" value="TreeGrafter"/>
</dbReference>
<sequence>MNAFDAYPTTDFISQAWHHLQVFWSFEDINATWVLFGSLLLGMSASVIGAFAFLRKRSLLGDALAHAALPGVMMAFLLSGSRDAEVIFVGALASSLIGFWIIDWLPKNTKIKPDAALAITLSFFFALGLMLLSYIQNTDLPDKSGLDKLLFGQAAAITSEDIQLLIIVTTLVLLTVLLFFQKLRLITFNRSYAKTLGINVKFYEMLLAIMIVLSVVVGLQLVGVVLMAAILLTPIAAARFWSHQLSTLLMLAALFGAISAILGAQISYVAPAMPTGPWIVVSLSLLFFISFLVAPKQGLLKRYLEYRRLKQRVILENILRTLYKLLEREHFQRNQFTLAEITELRSLKSIQLKQSLAILNKRKLVIEAQQRYSLSEEGLLKAIKLTRRHRLWESYLSQHADLNSEQVHQQAERIEHILNKEQEQQIVAELMEQFDPHGSPIPKLPSQNLQEKSQ</sequence>
<keyword evidence="14" id="KW-1185">Reference proteome</keyword>
<comment type="similarity">
    <text evidence="2 9">Belongs to the ABC-3 integral membrane protein family.</text>
</comment>
<dbReference type="Pfam" id="PF00950">
    <property type="entry name" value="ABC-3"/>
    <property type="match status" value="1"/>
</dbReference>
<dbReference type="GO" id="GO:0046983">
    <property type="term" value="F:protein dimerization activity"/>
    <property type="evidence" value="ECO:0007669"/>
    <property type="project" value="InterPro"/>
</dbReference>
<feature type="transmembrane region" description="Helical" evidence="11">
    <location>
        <begin position="86"/>
        <end position="105"/>
    </location>
</feature>
<dbReference type="InterPro" id="IPR001367">
    <property type="entry name" value="Fe_dep_repressor"/>
</dbReference>
<evidence type="ECO:0000259" key="12">
    <source>
        <dbReference type="Pfam" id="PF02742"/>
    </source>
</evidence>
<dbReference type="InterPro" id="IPR037294">
    <property type="entry name" value="ABC_BtuC-like"/>
</dbReference>
<evidence type="ECO:0000256" key="5">
    <source>
        <dbReference type="ARBA" id="ARBA00022496"/>
    </source>
</evidence>
<evidence type="ECO:0000313" key="14">
    <source>
        <dbReference type="Proteomes" id="UP000501726"/>
    </source>
</evidence>
<dbReference type="GO" id="GO:0006826">
    <property type="term" value="P:iron ion transport"/>
    <property type="evidence" value="ECO:0007669"/>
    <property type="project" value="UniProtKB-KW"/>
</dbReference>
<dbReference type="Gene3D" id="1.10.10.10">
    <property type="entry name" value="Winged helix-like DNA-binding domain superfamily/Winged helix DNA-binding domain"/>
    <property type="match status" value="1"/>
</dbReference>
<keyword evidence="5" id="KW-0406">Ion transport</keyword>
<keyword evidence="3 9" id="KW-0813">Transport</keyword>
<evidence type="ECO:0000256" key="7">
    <source>
        <dbReference type="ARBA" id="ARBA00022989"/>
    </source>
</evidence>
<evidence type="ECO:0000256" key="3">
    <source>
        <dbReference type="ARBA" id="ARBA00022448"/>
    </source>
</evidence>
<feature type="compositionally biased region" description="Polar residues" evidence="10">
    <location>
        <begin position="445"/>
        <end position="454"/>
    </location>
</feature>
<evidence type="ECO:0000256" key="10">
    <source>
        <dbReference type="SAM" id="MobiDB-lite"/>
    </source>
</evidence>
<dbReference type="CDD" id="cd06550">
    <property type="entry name" value="TM_ABC_iron-siderophores_like"/>
    <property type="match status" value="1"/>
</dbReference>
<comment type="subcellular location">
    <subcellularLocation>
        <location evidence="1 9">Cell membrane</location>
        <topology evidence="1 9">Multi-pass membrane protein</topology>
    </subcellularLocation>
</comment>
<dbReference type="InterPro" id="IPR022689">
    <property type="entry name" value="Iron_dep_repressor"/>
</dbReference>
<feature type="region of interest" description="Disordered" evidence="10">
    <location>
        <begin position="435"/>
        <end position="454"/>
    </location>
</feature>
<keyword evidence="8 11" id="KW-0472">Membrane</keyword>
<feature type="transmembrane region" description="Helical" evidence="11">
    <location>
        <begin position="33"/>
        <end position="54"/>
    </location>
</feature>
<feature type="transmembrane region" description="Helical" evidence="11">
    <location>
        <begin position="117"/>
        <end position="135"/>
    </location>
</feature>
<feature type="transmembrane region" description="Helical" evidence="11">
    <location>
        <begin position="63"/>
        <end position="80"/>
    </location>
</feature>
<evidence type="ECO:0000256" key="6">
    <source>
        <dbReference type="ARBA" id="ARBA00022692"/>
    </source>
</evidence>
<dbReference type="KEGG" id="tse:THMIRHAS_17770"/>
<evidence type="ECO:0000313" key="13">
    <source>
        <dbReference type="EMBL" id="BBP46404.1"/>
    </source>
</evidence>
<dbReference type="InterPro" id="IPR001626">
    <property type="entry name" value="ABC_TroCD"/>
</dbReference>
<reference evidence="14" key="1">
    <citation type="submission" date="2019-11" db="EMBL/GenBank/DDBJ databases">
        <title>Isolation and characterization of two novel species in the genus Thiomicrorhabdus.</title>
        <authorList>
            <person name="Mochizuki J."/>
            <person name="Kojima H."/>
            <person name="Fukui M."/>
        </authorList>
    </citation>
    <scope>NUCLEOTIDE SEQUENCE [LARGE SCALE GENOMIC DNA]</scope>
    <source>
        <strain evidence="14">aks77</strain>
    </source>
</reference>
<dbReference type="RefSeq" id="WP_173272976.1">
    <property type="nucleotide sequence ID" value="NZ_AP021889.1"/>
</dbReference>